<sequence length="1585" mass="176618">MEKFAVDLDKVLDEFEFNEDCAEQVASVGESESHVPSVIIPQNQNFPTTTITTTTTTTTTAAAATIATKTLNQRPVDDTDTEIYKDHVKNISDKKSINIQQLNKVDNINIYQPKEKVDETLDIRKSDIIHGNGESVNDFSKVDYQIDDKVQQKRACDFREVEPVSLTIHNDITQKLVQKRHNDNTNKNHNSYDKKLNQPNIKPSVSNVFNSLNEYINASSASMERIDCSIDNKNDCSNSSKTSSHDKQINIITTVKDDNEKDLDEQKCVVNSQINKPSIKTSLPKYQNILLPMKCDSHGVVNKNNKEKNLSDSIAISNTMHKSVTLLQQNQSLETKGIVDCSKHTYENVDINIPSNKEIYKTVDKSNSRIGSRSTSQDETKHIYENVDFGQSNISTDKETVYECIYIGNKNELPETTTELEIAAKRLNEQFPTVKTSSSETEISYINPAKLVFQTVNINPPQVERKPVGFSTIDDLSEEELNIYLAELEAEERATEEAAAVAAANDAVATAVYENVSVPGPSVKTHTNKSDSVGTKRIISARHDVDDDNKDDDDEDANEAPIFENVTIGELPCVSEEELQEKAKKFPIIDYSKSGTDGESSDFLEMNDSEKIHDHVKIISESKERKVKKIVEKQLSKSSVESTIMIMDENKQSTEHENVNISYKIDSDICNQPNQSNDIKILKDNNSQDTDIIDNLHVSGDPQALNKSSTILQGKEIKNNLTITNNVCDEIHGNSESPIQLENDTITSAEITNELSTIVNDTIKDLSKVIGSNSDNTNEYINSEEDLEGRPLRPQTLNIISTVNMDDHTTIGLPGDTPGVQESLLPSETIPITATTTTDEAVIRERDPSPDASDNSSMEFGIVLGKQPPFWVPDSDAPNCMLCDVRFNVIKRRHHCRACGKVLCNKCCGMKYRLEYQGNMDSRVCSPCYQQLIRVENEPGNSDWSTGYVNNAGGSINSPQLAGGLPPPPTVMVPVGVLKREGSIKQRAEGQKSVMFSDGIRPGCDLTELDTTWDLKPPYRKTGNKRITSPGTQSMTTVKRQNLPPLDSYTNSYIPQDINMLPPTVTIHKGQISYHEVVDSNGLYTSLMNEVEPPVMFAVNRNLYAYVKITNLNCCVNRICWSVTSRGLACVGQDEVILLIEMLPDETQIPRDLLIHINQLYIEAIKGNTITELGVSIHQNGNLLGSREHAGFLFIRQTFQCLQKIILPPSPFLVGLLVHRWETPWAKVFPLRLVLRLGAEYRYYPCPLVSVRFRDAVYFEIGHTIMKVLADFRNYAYTLPSVRGLTIHMQDRTTDVLFPRNRYDQVIKGLNNSNDHVLAFAANFSIHADSHLVCIQTNTGDESSYQTQAINIHNKPRKVTGASFVVINGALKSSMGLSAKSSIVEDGLMVQIMPEKMEALKAALKNMQDFSIGCGRQGAPEPDETVNIKWVDNDVQFNLGVKSPIDGKPMDGIPSIRVHNGTDYMGTSRFIRWTEVFIIKSDDHPNGVHDPVDINKLAEAIARATCTALVKLLDLLATAGLTKLSVRTTIHPDNVGYEAGSEGTRLPPIYMNSLDNELIQVLHKAAQYSHDTNTVLELIFHVLDD</sequence>
<dbReference type="InterPro" id="IPR000306">
    <property type="entry name" value="Znf_FYVE"/>
</dbReference>
<dbReference type="GO" id="GO:0031901">
    <property type="term" value="C:early endosome membrane"/>
    <property type="evidence" value="ECO:0007669"/>
    <property type="project" value="TreeGrafter"/>
</dbReference>
<evidence type="ECO:0000259" key="7">
    <source>
        <dbReference type="PROSITE" id="PS50178"/>
    </source>
</evidence>
<dbReference type="InterPro" id="IPR017455">
    <property type="entry name" value="Znf_FYVE-rel"/>
</dbReference>
<name>A0AA39L386_MICHY</name>
<proteinExistence type="predicted"/>
<comment type="caution">
    <text evidence="8">The sequence shown here is derived from an EMBL/GenBank/DDBJ whole genome shotgun (WGS) entry which is preliminary data.</text>
</comment>
<keyword evidence="9" id="KW-1185">Reference proteome</keyword>
<accession>A0AA39L386</accession>
<dbReference type="SMART" id="SM01421">
    <property type="entry name" value="DUF3480"/>
    <property type="match status" value="1"/>
</dbReference>
<dbReference type="PROSITE" id="PS50178">
    <property type="entry name" value="ZF_FYVE"/>
    <property type="match status" value="1"/>
</dbReference>
<dbReference type="Pfam" id="PF01363">
    <property type="entry name" value="FYVE"/>
    <property type="match status" value="1"/>
</dbReference>
<keyword evidence="5" id="KW-0175">Coiled coil</keyword>
<feature type="compositionally biased region" description="Acidic residues" evidence="6">
    <location>
        <begin position="546"/>
        <end position="558"/>
    </location>
</feature>
<organism evidence="8 9">
    <name type="scientific">Microctonus hyperodae</name>
    <name type="common">Parasitoid wasp</name>
    <dbReference type="NCBI Taxonomy" id="165561"/>
    <lineage>
        <taxon>Eukaryota</taxon>
        <taxon>Metazoa</taxon>
        <taxon>Ecdysozoa</taxon>
        <taxon>Arthropoda</taxon>
        <taxon>Hexapoda</taxon>
        <taxon>Insecta</taxon>
        <taxon>Pterygota</taxon>
        <taxon>Neoptera</taxon>
        <taxon>Endopterygota</taxon>
        <taxon>Hymenoptera</taxon>
        <taxon>Apocrita</taxon>
        <taxon>Ichneumonoidea</taxon>
        <taxon>Braconidae</taxon>
        <taxon>Euphorinae</taxon>
        <taxon>Microctonus</taxon>
    </lineage>
</organism>
<evidence type="ECO:0000256" key="5">
    <source>
        <dbReference type="SAM" id="Coils"/>
    </source>
</evidence>
<dbReference type="CDD" id="cd15729">
    <property type="entry name" value="FYVE_endofin"/>
    <property type="match status" value="1"/>
</dbReference>
<keyword evidence="3" id="KW-0862">Zinc</keyword>
<reference evidence="8" key="1">
    <citation type="journal article" date="2023" name="bioRxiv">
        <title>Scaffold-level genome assemblies of two parasitoid biocontrol wasps reveal the parthenogenesis mechanism and an associated novel virus.</title>
        <authorList>
            <person name="Inwood S."/>
            <person name="Skelly J."/>
            <person name="Guhlin J."/>
            <person name="Harrop T."/>
            <person name="Goldson S."/>
            <person name="Dearden P."/>
        </authorList>
    </citation>
    <scope>NUCLEOTIDE SEQUENCE</scope>
    <source>
        <strain evidence="8">Lincoln</strain>
        <tissue evidence="8">Whole body</tissue>
    </source>
</reference>
<feature type="compositionally biased region" description="Basic and acidic residues" evidence="6">
    <location>
        <begin position="180"/>
        <end position="196"/>
    </location>
</feature>
<dbReference type="InterPro" id="IPR013083">
    <property type="entry name" value="Znf_RING/FYVE/PHD"/>
</dbReference>
<dbReference type="Proteomes" id="UP001168972">
    <property type="component" value="Unassembled WGS sequence"/>
</dbReference>
<evidence type="ECO:0000313" key="8">
    <source>
        <dbReference type="EMBL" id="KAK0183206.1"/>
    </source>
</evidence>
<dbReference type="Gene3D" id="3.30.40.10">
    <property type="entry name" value="Zinc/RING finger domain, C3HC4 (zinc finger)"/>
    <property type="match status" value="1"/>
</dbReference>
<feature type="region of interest" description="Disordered" evidence="6">
    <location>
        <begin position="179"/>
        <end position="200"/>
    </location>
</feature>
<dbReference type="FunFam" id="3.30.40.10:FF:000084">
    <property type="entry name" value="Zinc finger, FYVE domain-containing 9b"/>
    <property type="match status" value="1"/>
</dbReference>
<feature type="coiled-coil region" evidence="5">
    <location>
        <begin position="478"/>
        <end position="505"/>
    </location>
</feature>
<dbReference type="GO" id="GO:0016197">
    <property type="term" value="P:endosomal transport"/>
    <property type="evidence" value="ECO:0007669"/>
    <property type="project" value="TreeGrafter"/>
</dbReference>
<dbReference type="EMBL" id="JAQQBR010000001">
    <property type="protein sequence ID" value="KAK0183206.1"/>
    <property type="molecule type" value="Genomic_DNA"/>
</dbReference>
<dbReference type="Gene3D" id="3.30.500.40">
    <property type="match status" value="1"/>
</dbReference>
<gene>
    <name evidence="8" type="ORF">PV327_001270</name>
</gene>
<dbReference type="FunFam" id="3.30.500.40:FF:000001">
    <property type="entry name" value="Zinc finger, FYVE domain-containing 9a"/>
    <property type="match status" value="1"/>
</dbReference>
<feature type="domain" description="FYVE-type" evidence="7">
    <location>
        <begin position="874"/>
        <end position="933"/>
    </location>
</feature>
<evidence type="ECO:0000256" key="1">
    <source>
        <dbReference type="ARBA" id="ARBA00022723"/>
    </source>
</evidence>
<dbReference type="Gene3D" id="3.30.1360.220">
    <property type="entry name" value="Domain of unknown function (DUF3480), N-terminal subdomain"/>
    <property type="match status" value="2"/>
</dbReference>
<keyword evidence="1" id="KW-0479">Metal-binding</keyword>
<dbReference type="SUPFAM" id="SSF57903">
    <property type="entry name" value="FYVE/PHD zinc finger"/>
    <property type="match status" value="1"/>
</dbReference>
<evidence type="ECO:0000256" key="4">
    <source>
        <dbReference type="PROSITE-ProRule" id="PRU00091"/>
    </source>
</evidence>
<evidence type="ECO:0000256" key="6">
    <source>
        <dbReference type="SAM" id="MobiDB-lite"/>
    </source>
</evidence>
<evidence type="ECO:0000256" key="2">
    <source>
        <dbReference type="ARBA" id="ARBA00022771"/>
    </source>
</evidence>
<reference evidence="8" key="2">
    <citation type="submission" date="2023-03" db="EMBL/GenBank/DDBJ databases">
        <authorList>
            <person name="Inwood S.N."/>
            <person name="Skelly J.G."/>
            <person name="Guhlin J."/>
            <person name="Harrop T.W.R."/>
            <person name="Goldson S.G."/>
            <person name="Dearden P.K."/>
        </authorList>
    </citation>
    <scope>NUCLEOTIDE SEQUENCE</scope>
    <source>
        <strain evidence="8">Lincoln</strain>
        <tissue evidence="8">Whole body</tissue>
    </source>
</reference>
<keyword evidence="2 4" id="KW-0863">Zinc-finger</keyword>
<dbReference type="Pfam" id="PF11979">
    <property type="entry name" value="SARA_C"/>
    <property type="match status" value="1"/>
</dbReference>
<dbReference type="SMART" id="SM00064">
    <property type="entry name" value="FYVE"/>
    <property type="match status" value="1"/>
</dbReference>
<dbReference type="PANTHER" id="PTHR46319">
    <property type="entry name" value="ZINC FINGER FYVE DOMAIN-CONTAINING PROTEIN"/>
    <property type="match status" value="1"/>
</dbReference>
<feature type="region of interest" description="Disordered" evidence="6">
    <location>
        <begin position="521"/>
        <end position="561"/>
    </location>
</feature>
<protein>
    <recommendedName>
        <fullName evidence="7">FYVE-type domain-containing protein</fullName>
    </recommendedName>
</protein>
<dbReference type="GO" id="GO:0008270">
    <property type="term" value="F:zinc ion binding"/>
    <property type="evidence" value="ECO:0007669"/>
    <property type="project" value="UniProtKB-KW"/>
</dbReference>
<evidence type="ECO:0000313" key="9">
    <source>
        <dbReference type="Proteomes" id="UP001168972"/>
    </source>
</evidence>
<dbReference type="InterPro" id="IPR011011">
    <property type="entry name" value="Znf_FYVE_PHD"/>
</dbReference>
<dbReference type="InterPro" id="IPR022557">
    <property type="entry name" value="SARA-like_C"/>
</dbReference>
<evidence type="ECO:0000256" key="3">
    <source>
        <dbReference type="ARBA" id="ARBA00022833"/>
    </source>
</evidence>
<dbReference type="PANTHER" id="PTHR46319:SF3">
    <property type="entry name" value="ZINC FINGER FYVE DOMAIN-CONTAINING PROTEIN"/>
    <property type="match status" value="1"/>
</dbReference>